<name>A0A0F6YHV3_9BACT</name>
<dbReference type="InterPro" id="IPR050980">
    <property type="entry name" value="2C_sensor_his_kinase"/>
</dbReference>
<dbReference type="GO" id="GO:0000155">
    <property type="term" value="F:phosphorelay sensor kinase activity"/>
    <property type="evidence" value="ECO:0007669"/>
    <property type="project" value="InterPro"/>
</dbReference>
<evidence type="ECO:0000256" key="2">
    <source>
        <dbReference type="ARBA" id="ARBA00004370"/>
    </source>
</evidence>
<accession>A0A0F6YHV3</accession>
<evidence type="ECO:0000256" key="9">
    <source>
        <dbReference type="ARBA" id="ARBA00023012"/>
    </source>
</evidence>
<evidence type="ECO:0000256" key="1">
    <source>
        <dbReference type="ARBA" id="ARBA00000085"/>
    </source>
</evidence>
<dbReference type="InterPro" id="IPR036890">
    <property type="entry name" value="HATPase_C_sf"/>
</dbReference>
<dbReference type="GO" id="GO:0016020">
    <property type="term" value="C:membrane"/>
    <property type="evidence" value="ECO:0007669"/>
    <property type="project" value="UniProtKB-SubCell"/>
</dbReference>
<dbReference type="Gene3D" id="3.30.565.10">
    <property type="entry name" value="Histidine kinase-like ATPase, C-terminal domain"/>
    <property type="match status" value="1"/>
</dbReference>
<proteinExistence type="predicted"/>
<dbReference type="InterPro" id="IPR003594">
    <property type="entry name" value="HATPase_dom"/>
</dbReference>
<sequence>MSVRTRVVLAFAVLALPAIVLVLWGTWSTRRQAALEATREAIVARMEDGGGRARCEADPARFTLGRPRRHRHRRDRGPLIAHGRVDAYDAAFVPAHPDAPPLDPEVRDALESSDLGVVEIEGARRRDGALAVRMPWDEGPCVVLVIETPGVRPALGQRILRRDLAGSAAVLGLALVVALIALGPPLARLRRLAKAVRASDGIAFTVPHGVAGADEIGRVARALDEASQRVRDHVARLEERDRALTAYVDATTHDLAIPLTVIQSRLAELDARVRAGERIEPSALEPLLAEHEYLGQLVSNMAAAARFASGTPHVEKHDVDLRALVERVAARHAPLARAQGVALEHAVPSRAVTIQGDDILIERALSNLVHNAIRHGAARRSGREGHVALTLEARAGGAFRIAVADDGERADVARIERVLRGPIDRGEGNARARGLGLRIVRAVVDAHRWSIDVEPHEEGGIVIAITG</sequence>
<comment type="catalytic activity">
    <reaction evidence="1">
        <text>ATP + protein L-histidine = ADP + protein N-phospho-L-histidine.</text>
        <dbReference type="EC" id="2.7.13.3"/>
    </reaction>
</comment>
<feature type="transmembrane region" description="Helical" evidence="10">
    <location>
        <begin position="164"/>
        <end position="187"/>
    </location>
</feature>
<evidence type="ECO:0000259" key="12">
    <source>
        <dbReference type="PROSITE" id="PS50885"/>
    </source>
</evidence>
<keyword evidence="10" id="KW-1133">Transmembrane helix</keyword>
<dbReference type="InterPro" id="IPR003660">
    <property type="entry name" value="HAMP_dom"/>
</dbReference>
<dbReference type="EC" id="2.7.13.3" evidence="3"/>
<evidence type="ECO:0000259" key="11">
    <source>
        <dbReference type="PROSITE" id="PS50109"/>
    </source>
</evidence>
<keyword evidence="10" id="KW-0472">Membrane</keyword>
<evidence type="ECO:0000256" key="3">
    <source>
        <dbReference type="ARBA" id="ARBA00012438"/>
    </source>
</evidence>
<dbReference type="Gene3D" id="6.10.340.10">
    <property type="match status" value="1"/>
</dbReference>
<dbReference type="RefSeq" id="WP_053232434.1">
    <property type="nucleotide sequence ID" value="NZ_CP011125.1"/>
</dbReference>
<evidence type="ECO:0000256" key="8">
    <source>
        <dbReference type="ARBA" id="ARBA00022840"/>
    </source>
</evidence>
<keyword evidence="8" id="KW-0067">ATP-binding</keyword>
<keyword evidence="5" id="KW-0808">Transferase</keyword>
<evidence type="ECO:0000313" key="14">
    <source>
        <dbReference type="Proteomes" id="UP000034883"/>
    </source>
</evidence>
<evidence type="ECO:0000256" key="5">
    <source>
        <dbReference type="ARBA" id="ARBA00022679"/>
    </source>
</evidence>
<dbReference type="STRING" id="927083.DB32_002315"/>
<keyword evidence="4" id="KW-0597">Phosphoprotein</keyword>
<dbReference type="InterPro" id="IPR005467">
    <property type="entry name" value="His_kinase_dom"/>
</dbReference>
<reference evidence="13 14" key="1">
    <citation type="submission" date="2015-03" db="EMBL/GenBank/DDBJ databases">
        <title>Genome assembly of Sandaracinus amylolyticus DSM 53668.</title>
        <authorList>
            <person name="Sharma G."/>
            <person name="Subramanian S."/>
        </authorList>
    </citation>
    <scope>NUCLEOTIDE SEQUENCE [LARGE SCALE GENOMIC DNA]</scope>
    <source>
        <strain evidence="13 14">DSM 53668</strain>
    </source>
</reference>
<dbReference type="PROSITE" id="PS50885">
    <property type="entry name" value="HAMP"/>
    <property type="match status" value="1"/>
</dbReference>
<dbReference type="EMBL" id="CP011125">
    <property type="protein sequence ID" value="AKF05166.1"/>
    <property type="molecule type" value="Genomic_DNA"/>
</dbReference>
<evidence type="ECO:0000256" key="4">
    <source>
        <dbReference type="ARBA" id="ARBA00022553"/>
    </source>
</evidence>
<dbReference type="Proteomes" id="UP000034883">
    <property type="component" value="Chromosome"/>
</dbReference>
<dbReference type="SMART" id="SM00387">
    <property type="entry name" value="HATPase_c"/>
    <property type="match status" value="1"/>
</dbReference>
<keyword evidence="10" id="KW-0812">Transmembrane</keyword>
<organism evidence="13 14">
    <name type="scientific">Sandaracinus amylolyticus</name>
    <dbReference type="NCBI Taxonomy" id="927083"/>
    <lineage>
        <taxon>Bacteria</taxon>
        <taxon>Pseudomonadati</taxon>
        <taxon>Myxococcota</taxon>
        <taxon>Polyangia</taxon>
        <taxon>Polyangiales</taxon>
        <taxon>Sandaracinaceae</taxon>
        <taxon>Sandaracinus</taxon>
    </lineage>
</organism>
<dbReference type="OrthoDB" id="5288536at2"/>
<evidence type="ECO:0000256" key="10">
    <source>
        <dbReference type="SAM" id="Phobius"/>
    </source>
</evidence>
<dbReference type="GO" id="GO:0005524">
    <property type="term" value="F:ATP binding"/>
    <property type="evidence" value="ECO:0007669"/>
    <property type="project" value="UniProtKB-KW"/>
</dbReference>
<dbReference type="PANTHER" id="PTHR44936">
    <property type="entry name" value="SENSOR PROTEIN CREC"/>
    <property type="match status" value="1"/>
</dbReference>
<dbReference type="Pfam" id="PF02518">
    <property type="entry name" value="HATPase_c"/>
    <property type="match status" value="1"/>
</dbReference>
<keyword evidence="14" id="KW-1185">Reference proteome</keyword>
<dbReference type="InterPro" id="IPR036097">
    <property type="entry name" value="HisK_dim/P_sf"/>
</dbReference>
<evidence type="ECO:0000313" key="13">
    <source>
        <dbReference type="EMBL" id="AKF05166.1"/>
    </source>
</evidence>
<comment type="subcellular location">
    <subcellularLocation>
        <location evidence="2">Membrane</location>
    </subcellularLocation>
</comment>
<evidence type="ECO:0000256" key="6">
    <source>
        <dbReference type="ARBA" id="ARBA00022741"/>
    </source>
</evidence>
<dbReference type="PROSITE" id="PS50109">
    <property type="entry name" value="HIS_KIN"/>
    <property type="match status" value="1"/>
</dbReference>
<dbReference type="PANTHER" id="PTHR44936:SF9">
    <property type="entry name" value="SENSOR PROTEIN CREC"/>
    <property type="match status" value="1"/>
</dbReference>
<dbReference type="SUPFAM" id="SSF47384">
    <property type="entry name" value="Homodimeric domain of signal transducing histidine kinase"/>
    <property type="match status" value="1"/>
</dbReference>
<gene>
    <name evidence="13" type="ORF">DB32_002315</name>
</gene>
<evidence type="ECO:0000256" key="7">
    <source>
        <dbReference type="ARBA" id="ARBA00022777"/>
    </source>
</evidence>
<feature type="transmembrane region" description="Helical" evidence="10">
    <location>
        <begin position="7"/>
        <end position="27"/>
    </location>
</feature>
<keyword evidence="6" id="KW-0547">Nucleotide-binding</keyword>
<dbReference type="SUPFAM" id="SSF55874">
    <property type="entry name" value="ATPase domain of HSP90 chaperone/DNA topoisomerase II/histidine kinase"/>
    <property type="match status" value="1"/>
</dbReference>
<protein>
    <recommendedName>
        <fullName evidence="3">histidine kinase</fullName>
        <ecNumber evidence="3">2.7.13.3</ecNumber>
    </recommendedName>
</protein>
<dbReference type="AlphaFoldDB" id="A0A0F6YHV3"/>
<keyword evidence="9" id="KW-0902">Two-component regulatory system</keyword>
<dbReference type="KEGG" id="samy:DB32_002315"/>
<feature type="domain" description="HAMP" evidence="12">
    <location>
        <begin position="185"/>
        <end position="235"/>
    </location>
</feature>
<feature type="domain" description="Histidine kinase" evidence="11">
    <location>
        <begin position="250"/>
        <end position="467"/>
    </location>
</feature>
<keyword evidence="7 13" id="KW-0418">Kinase</keyword>